<dbReference type="AlphaFoldDB" id="A0A2I0WZC5"/>
<evidence type="ECO:0000256" key="1">
    <source>
        <dbReference type="ARBA" id="ARBA00022737"/>
    </source>
</evidence>
<name>A0A2I0WZC5_9ASPA</name>
<organism evidence="3 4">
    <name type="scientific">Dendrobium catenatum</name>
    <dbReference type="NCBI Taxonomy" id="906689"/>
    <lineage>
        <taxon>Eukaryota</taxon>
        <taxon>Viridiplantae</taxon>
        <taxon>Streptophyta</taxon>
        <taxon>Embryophyta</taxon>
        <taxon>Tracheophyta</taxon>
        <taxon>Spermatophyta</taxon>
        <taxon>Magnoliopsida</taxon>
        <taxon>Liliopsida</taxon>
        <taxon>Asparagales</taxon>
        <taxon>Orchidaceae</taxon>
        <taxon>Epidendroideae</taxon>
        <taxon>Malaxideae</taxon>
        <taxon>Dendrobiinae</taxon>
        <taxon>Dendrobium</taxon>
    </lineage>
</organism>
<dbReference type="PANTHER" id="PTHR31096">
    <property type="entry name" value="ACT DOMAIN-CONTAINING PROTEIN ACR4-RELATED"/>
    <property type="match status" value="1"/>
</dbReference>
<dbReference type="Gene3D" id="3.30.70.260">
    <property type="match status" value="1"/>
</dbReference>
<gene>
    <name evidence="3" type="ORF">MA16_Dca016785</name>
</gene>
<protein>
    <recommendedName>
        <fullName evidence="2">ACT domain-containing protein ACR</fullName>
    </recommendedName>
    <alternativeName>
        <fullName evidence="2">Protein ACT DOMAIN REPEATS</fullName>
    </alternativeName>
</protein>
<keyword evidence="4" id="KW-1185">Reference proteome</keyword>
<evidence type="ECO:0000256" key="2">
    <source>
        <dbReference type="RuleBase" id="RU369043"/>
    </source>
</evidence>
<dbReference type="PANTHER" id="PTHR31096:SF6">
    <property type="entry name" value="ACT DOMAIN-CONTAINING PROTEIN ACR8"/>
    <property type="match status" value="1"/>
</dbReference>
<keyword evidence="1 2" id="KW-0677">Repeat</keyword>
<dbReference type="SUPFAM" id="SSF55021">
    <property type="entry name" value="ACT-like"/>
    <property type="match status" value="1"/>
</dbReference>
<reference evidence="3 4" key="2">
    <citation type="journal article" date="2017" name="Nature">
        <title>The Apostasia genome and the evolution of orchids.</title>
        <authorList>
            <person name="Zhang G.Q."/>
            <person name="Liu K.W."/>
            <person name="Li Z."/>
            <person name="Lohaus R."/>
            <person name="Hsiao Y.Y."/>
            <person name="Niu S.C."/>
            <person name="Wang J.Y."/>
            <person name="Lin Y.C."/>
            <person name="Xu Q."/>
            <person name="Chen L.J."/>
            <person name="Yoshida K."/>
            <person name="Fujiwara S."/>
            <person name="Wang Z.W."/>
            <person name="Zhang Y.Q."/>
            <person name="Mitsuda N."/>
            <person name="Wang M."/>
            <person name="Liu G.H."/>
            <person name="Pecoraro L."/>
            <person name="Huang H.X."/>
            <person name="Xiao X.J."/>
            <person name="Lin M."/>
            <person name="Wu X.Y."/>
            <person name="Wu W.L."/>
            <person name="Chen Y.Y."/>
            <person name="Chang S.B."/>
            <person name="Sakamoto S."/>
            <person name="Ohme-Takagi M."/>
            <person name="Yagi M."/>
            <person name="Zeng S.J."/>
            <person name="Shen C.Y."/>
            <person name="Yeh C.M."/>
            <person name="Luo Y.B."/>
            <person name="Tsai W.C."/>
            <person name="Van de Peer Y."/>
            <person name="Liu Z.J."/>
        </authorList>
    </citation>
    <scope>NUCLEOTIDE SEQUENCE [LARGE SCALE GENOMIC DNA]</scope>
    <source>
        <tissue evidence="3">The whole plant</tissue>
    </source>
</reference>
<comment type="function">
    <text evidence="2">Binds amino acids.</text>
</comment>
<proteinExistence type="predicted"/>
<dbReference type="InterPro" id="IPR040217">
    <property type="entry name" value="ACR1-12"/>
</dbReference>
<accession>A0A2I0WZC5</accession>
<reference evidence="3 4" key="1">
    <citation type="journal article" date="2016" name="Sci. Rep.">
        <title>The Dendrobium catenatum Lindl. genome sequence provides insights into polysaccharide synthase, floral development and adaptive evolution.</title>
        <authorList>
            <person name="Zhang G.Q."/>
            <person name="Xu Q."/>
            <person name="Bian C."/>
            <person name="Tsai W.C."/>
            <person name="Yeh C.M."/>
            <person name="Liu K.W."/>
            <person name="Yoshida K."/>
            <person name="Zhang L.S."/>
            <person name="Chang S.B."/>
            <person name="Chen F."/>
            <person name="Shi Y."/>
            <person name="Su Y.Y."/>
            <person name="Zhang Y.Q."/>
            <person name="Chen L.J."/>
            <person name="Yin Y."/>
            <person name="Lin M."/>
            <person name="Huang H."/>
            <person name="Deng H."/>
            <person name="Wang Z.W."/>
            <person name="Zhu S.L."/>
            <person name="Zhao X."/>
            <person name="Deng C."/>
            <person name="Niu S.C."/>
            <person name="Huang J."/>
            <person name="Wang M."/>
            <person name="Liu G.H."/>
            <person name="Yang H.J."/>
            <person name="Xiao X.J."/>
            <person name="Hsiao Y.Y."/>
            <person name="Wu W.L."/>
            <person name="Chen Y.Y."/>
            <person name="Mitsuda N."/>
            <person name="Ohme-Takagi M."/>
            <person name="Luo Y.B."/>
            <person name="Van de Peer Y."/>
            <person name="Liu Z.J."/>
        </authorList>
    </citation>
    <scope>NUCLEOTIDE SEQUENCE [LARGE SCALE GENOMIC DNA]</scope>
    <source>
        <tissue evidence="3">The whole plant</tissue>
    </source>
</reference>
<dbReference type="EMBL" id="KZ502295">
    <property type="protein sequence ID" value="PKU81016.1"/>
    <property type="molecule type" value="Genomic_DNA"/>
</dbReference>
<dbReference type="GO" id="GO:0016597">
    <property type="term" value="F:amino acid binding"/>
    <property type="evidence" value="ECO:0007669"/>
    <property type="project" value="UniProtKB-UniRule"/>
</dbReference>
<sequence length="173" mass="19146">MLEDRRPNKSIGQENLTTLELIGADRLGLLLEVFAMLFDLQCRVSNARVWTHNSNMVAVLFISDEESDVPHRIFDIQSHLSNILLGQINITSMATSNAEPLTPSNDVHRPRIRYGFLPVGGVHPKDWPREATPLSPFSAQANLNSSSTLSTRSSKWITSFTTAVFPPVIGSCS</sequence>
<evidence type="ECO:0000313" key="4">
    <source>
        <dbReference type="Proteomes" id="UP000233837"/>
    </source>
</evidence>
<dbReference type="Proteomes" id="UP000233837">
    <property type="component" value="Unassembled WGS sequence"/>
</dbReference>
<evidence type="ECO:0000313" key="3">
    <source>
        <dbReference type="EMBL" id="PKU81016.1"/>
    </source>
</evidence>
<dbReference type="InterPro" id="IPR045865">
    <property type="entry name" value="ACT-like_dom_sf"/>
</dbReference>